<dbReference type="RefSeq" id="WP_064105110.1">
    <property type="nucleotide sequence ID" value="NZ_LXSH01000008.1"/>
</dbReference>
<accession>A0A1A9RUF7</accession>
<gene>
    <name evidence="1" type="ORF">A7P89_01625</name>
</gene>
<dbReference type="Proteomes" id="UP000078103">
    <property type="component" value="Unassembled WGS sequence"/>
</dbReference>
<reference evidence="2" key="1">
    <citation type="submission" date="2016-05" db="EMBL/GenBank/DDBJ databases">
        <title>Draft genome of Corynebacterium afermentans subsp. afermentans LCDC 88199T.</title>
        <authorList>
            <person name="Bernier A.-M."/>
            <person name="Bernard K."/>
        </authorList>
    </citation>
    <scope>NUCLEOTIDE SEQUENCE [LARGE SCALE GENOMIC DNA]</scope>
    <source>
        <strain evidence="2">NML120819</strain>
    </source>
</reference>
<proteinExistence type="predicted"/>
<comment type="caution">
    <text evidence="1">The sequence shown here is derived from an EMBL/GenBank/DDBJ whole genome shotgun (WGS) entry which is preliminary data.</text>
</comment>
<evidence type="ECO:0000313" key="2">
    <source>
        <dbReference type="Proteomes" id="UP000078103"/>
    </source>
</evidence>
<name>A0A1A9RUF7_EIKCO</name>
<dbReference type="EMBL" id="LXSH01000008">
    <property type="protein sequence ID" value="OAM24605.1"/>
    <property type="molecule type" value="Genomic_DNA"/>
</dbReference>
<sequence>MLKRIRNVKNHIYTIKIRDNLYSIVQNRHGYCYEFFDIFFTTPSNDLLEINLNNYDVLMSSNCAAGRFKDFFLRLEKKASPNNRVMQDKFLDFGHVIMFNMSNGIKNKEPWEISLIKIPDVLHPLSYEVIIPKVDELRDIEAIYKYEFYGLVGEVNKLKEKLIRYVDKGILWGEDKDFFFPNTKPFEKGKPIVYEFSDLLGM</sequence>
<organism evidence="1 2">
    <name type="scientific">Eikenella corrodens</name>
    <dbReference type="NCBI Taxonomy" id="539"/>
    <lineage>
        <taxon>Bacteria</taxon>
        <taxon>Pseudomonadati</taxon>
        <taxon>Pseudomonadota</taxon>
        <taxon>Betaproteobacteria</taxon>
        <taxon>Neisseriales</taxon>
        <taxon>Neisseriaceae</taxon>
        <taxon>Eikenella</taxon>
    </lineage>
</organism>
<evidence type="ECO:0000313" key="1">
    <source>
        <dbReference type="EMBL" id="OAM24605.1"/>
    </source>
</evidence>
<dbReference type="AlphaFoldDB" id="A0A1A9RUF7"/>
<protein>
    <submittedName>
        <fullName evidence="1">Uncharacterized protein</fullName>
    </submittedName>
</protein>